<protein>
    <submittedName>
        <fullName evidence="2">Glycosyltransferase EpsJ</fullName>
        <ecNumber evidence="2">2.4.-.-</ecNumber>
    </submittedName>
</protein>
<dbReference type="Proteomes" id="UP000702425">
    <property type="component" value="Unassembled WGS sequence"/>
</dbReference>
<evidence type="ECO:0000259" key="1">
    <source>
        <dbReference type="Pfam" id="PF00535"/>
    </source>
</evidence>
<dbReference type="SUPFAM" id="SSF53448">
    <property type="entry name" value="Nucleotide-diphospho-sugar transferases"/>
    <property type="match status" value="2"/>
</dbReference>
<dbReference type="InterPro" id="IPR029044">
    <property type="entry name" value="Nucleotide-diphossugar_trans"/>
</dbReference>
<keyword evidence="2" id="KW-0328">Glycosyltransferase</keyword>
<reference evidence="2 3" key="1">
    <citation type="journal article" date="2020" name="Sci. Rep.">
        <title>A novel cyanobacterial geosmin producer, revising GeoA distribution and dispersion patterns in Bacteria.</title>
        <authorList>
            <person name="Churro C."/>
            <person name="Semedo-Aguiar A.P."/>
            <person name="Silva A.D."/>
            <person name="Pereira-Leal J.B."/>
            <person name="Leite R.B."/>
        </authorList>
    </citation>
    <scope>NUCLEOTIDE SEQUENCE [LARGE SCALE GENOMIC DNA]</scope>
    <source>
        <strain evidence="2 3">IPMA8</strain>
    </source>
</reference>
<dbReference type="Pfam" id="PF00535">
    <property type="entry name" value="Glycos_transf_2"/>
    <property type="match status" value="1"/>
</dbReference>
<dbReference type="InterPro" id="IPR050834">
    <property type="entry name" value="Glycosyltransf_2"/>
</dbReference>
<evidence type="ECO:0000313" key="3">
    <source>
        <dbReference type="Proteomes" id="UP000702425"/>
    </source>
</evidence>
<dbReference type="PANTHER" id="PTHR43685">
    <property type="entry name" value="GLYCOSYLTRANSFERASE"/>
    <property type="match status" value="1"/>
</dbReference>
<dbReference type="EMBL" id="SRRZ01000052">
    <property type="protein sequence ID" value="NQE35342.1"/>
    <property type="molecule type" value="Genomic_DNA"/>
</dbReference>
<gene>
    <name evidence="2" type="primary">epsJ_2</name>
    <name evidence="2" type="ORF">E5S67_03072</name>
</gene>
<sequence length="1078" mass="122230">MHPLIFMQIIIITAADANYFELVRGTILSVREKPEGENVAIGFFDIGCTPEQLQWLKTQVNIIQKPYWDFDFPGKNEAPHYLKGLLARPFLRRYFPNFDIYLWIDADAWVQDWQAVKLLVKGAAKRGLAVVPELDRGYYLAYGKQPWYWQFVYRDYQAAFGEEVAQNLHSYPTINAGIFALQKDAPHWEIWAEYLEQGLQRHVSLMSDQVALNRLVYGTEMFDKTEMLPARCNWSCNFGLPVWDKHQACFVEPYLPQEAIGILHITGHKHDLVKLATTDGNQIEISLRYQPIKKQNYPNLTREKMTLPPLSEITNNTLLPAGDYVSPGLKVILPDAYFPNMIVGDTQTSSWPYLRREIKHNWYVDRRANSVGFLSRDEAHILYNTALQFKGKKALEIGCWLGWSACHLALAGVELDVVDPLLERQDIRQSVIDSIQGALNASGVQTSVELIPGYSPQRVEEFSAQFNRKWSLIFIDGEHGGDGPLNDAIACEKLAEEDAIILFHDLTAPDVAQGLDYLKQRGWQTVVYQTMQIMGAAWRGNVEPVKHQPDPKISWQLPAHLHGYNISSLETINSQTASQTNQNQQSSYTRDFYQLIGEGTRASAKEIIPLLLDLLQPILPKSVLDVGCGTGSWLAAFHKLGIADCLGIDGDYVDRTLLQIPLNQFQSADLKQPLQINRTFDLVISLEVAEHLPATCAENFVDSLTQLAPVILFSAAIPFQGGVEHVNEQWPQYWVYYFQKNGYAVIDGLRKKIWNNDKVEPWYAQNILIFVKQEYLSGYPRLVNEYQNTDLNQLAIVHPKIYFYSLQAARNSAHNLQSESVKQVSASPQLADRPLVSVIIPCYNQSHFLLEAVTSVINQTYKNWEIIIVNDGSLDTTSTVAKNLIVANPQYQIRLVEQTNQGLSSARNAGIAAANGEYIMPLDADDILAENALTDLLEICLKSNVPCVAFGSYQMFGSENRIVPSYELYSPENIKKSNMIHPSSVYHKSILDLVSGYKVGMKEGYEDWEFWVNCHKHNIPFLGTREIVVNYRRSQGSMLAKAQQYHQKLVAQIVCYNRELYDMESVNSAKKLLGQIAS</sequence>
<feature type="domain" description="Glycosyltransferase 2-like" evidence="1">
    <location>
        <begin position="837"/>
        <end position="973"/>
    </location>
</feature>
<dbReference type="Gene3D" id="3.90.550.10">
    <property type="entry name" value="Spore Coat Polysaccharide Biosynthesis Protein SpsA, Chain A"/>
    <property type="match status" value="2"/>
</dbReference>
<dbReference type="Pfam" id="PF13578">
    <property type="entry name" value="Methyltransf_24"/>
    <property type="match status" value="1"/>
</dbReference>
<dbReference type="Pfam" id="PF13489">
    <property type="entry name" value="Methyltransf_23"/>
    <property type="match status" value="1"/>
</dbReference>
<dbReference type="InterPro" id="IPR029063">
    <property type="entry name" value="SAM-dependent_MTases_sf"/>
</dbReference>
<dbReference type="Gene3D" id="3.40.50.150">
    <property type="entry name" value="Vaccinia Virus protein VP39"/>
    <property type="match status" value="2"/>
</dbReference>
<dbReference type="CDD" id="cd02440">
    <property type="entry name" value="AdoMet_MTases"/>
    <property type="match status" value="1"/>
</dbReference>
<keyword evidence="2" id="KW-0808">Transferase</keyword>
<organism evidence="2 3">
    <name type="scientific">Microcoleus asticus IPMA8</name>
    <dbReference type="NCBI Taxonomy" id="2563858"/>
    <lineage>
        <taxon>Bacteria</taxon>
        <taxon>Bacillati</taxon>
        <taxon>Cyanobacteriota</taxon>
        <taxon>Cyanophyceae</taxon>
        <taxon>Oscillatoriophycideae</taxon>
        <taxon>Oscillatoriales</taxon>
        <taxon>Microcoleaceae</taxon>
        <taxon>Microcoleus</taxon>
        <taxon>Microcoleus asticus</taxon>
    </lineage>
</organism>
<dbReference type="PANTHER" id="PTHR43685:SF2">
    <property type="entry name" value="GLYCOSYLTRANSFERASE 2-LIKE DOMAIN-CONTAINING PROTEIN"/>
    <property type="match status" value="1"/>
</dbReference>
<comment type="caution">
    <text evidence="2">The sequence shown here is derived from an EMBL/GenBank/DDBJ whole genome shotgun (WGS) entry which is preliminary data.</text>
</comment>
<keyword evidence="3" id="KW-1185">Reference proteome</keyword>
<accession>A0ABX2D050</accession>
<dbReference type="CDD" id="cd00761">
    <property type="entry name" value="Glyco_tranf_GTA_type"/>
    <property type="match status" value="1"/>
</dbReference>
<dbReference type="SUPFAM" id="SSF53335">
    <property type="entry name" value="S-adenosyl-L-methionine-dependent methyltransferases"/>
    <property type="match status" value="2"/>
</dbReference>
<proteinExistence type="predicted"/>
<name>A0ABX2D050_9CYAN</name>
<dbReference type="InterPro" id="IPR001173">
    <property type="entry name" value="Glyco_trans_2-like"/>
</dbReference>
<dbReference type="EC" id="2.4.-.-" evidence="2"/>
<dbReference type="GO" id="GO:0016757">
    <property type="term" value="F:glycosyltransferase activity"/>
    <property type="evidence" value="ECO:0007669"/>
    <property type="project" value="UniProtKB-KW"/>
</dbReference>
<evidence type="ECO:0000313" key="2">
    <source>
        <dbReference type="EMBL" id="NQE35342.1"/>
    </source>
</evidence>